<dbReference type="RefSeq" id="WP_380013688.1">
    <property type="nucleotide sequence ID" value="NZ_JBHLYR010000058.1"/>
</dbReference>
<organism evidence="6 7">
    <name type="scientific">Deinococcus oregonensis</name>
    <dbReference type="NCBI Taxonomy" id="1805970"/>
    <lineage>
        <taxon>Bacteria</taxon>
        <taxon>Thermotogati</taxon>
        <taxon>Deinococcota</taxon>
        <taxon>Deinococci</taxon>
        <taxon>Deinococcales</taxon>
        <taxon>Deinococcaceae</taxon>
        <taxon>Deinococcus</taxon>
    </lineage>
</organism>
<evidence type="ECO:0000313" key="6">
    <source>
        <dbReference type="EMBL" id="MFB9993916.1"/>
    </source>
</evidence>
<protein>
    <recommendedName>
        <fullName evidence="2">histidine kinase</fullName>
        <ecNumber evidence="2">2.7.13.3</ecNumber>
    </recommendedName>
</protein>
<dbReference type="InterPro" id="IPR050351">
    <property type="entry name" value="BphY/WalK/GraS-like"/>
</dbReference>
<evidence type="ECO:0000313" key="7">
    <source>
        <dbReference type="Proteomes" id="UP001589733"/>
    </source>
</evidence>
<dbReference type="InterPro" id="IPR029016">
    <property type="entry name" value="GAF-like_dom_sf"/>
</dbReference>
<keyword evidence="3" id="KW-0808">Transferase</keyword>
<comment type="caution">
    <text evidence="6">The sequence shown here is derived from an EMBL/GenBank/DDBJ whole genome shotgun (WGS) entry which is preliminary data.</text>
</comment>
<dbReference type="SMART" id="SM00388">
    <property type="entry name" value="HisKA"/>
    <property type="match status" value="1"/>
</dbReference>
<dbReference type="Gene3D" id="3.30.450.40">
    <property type="match status" value="1"/>
</dbReference>
<dbReference type="PANTHER" id="PTHR42878">
    <property type="entry name" value="TWO-COMPONENT HISTIDINE KINASE"/>
    <property type="match status" value="1"/>
</dbReference>
<keyword evidence="7" id="KW-1185">Reference proteome</keyword>
<evidence type="ECO:0000256" key="4">
    <source>
        <dbReference type="ARBA" id="ARBA00022777"/>
    </source>
</evidence>
<dbReference type="InterPro" id="IPR036097">
    <property type="entry name" value="HisK_dim/P_sf"/>
</dbReference>
<evidence type="ECO:0000256" key="2">
    <source>
        <dbReference type="ARBA" id="ARBA00012438"/>
    </source>
</evidence>
<dbReference type="CDD" id="cd00082">
    <property type="entry name" value="HisKA"/>
    <property type="match status" value="1"/>
</dbReference>
<dbReference type="InterPro" id="IPR003661">
    <property type="entry name" value="HisK_dim/P_dom"/>
</dbReference>
<dbReference type="PANTHER" id="PTHR42878:SF15">
    <property type="entry name" value="BACTERIOPHYTOCHROME"/>
    <property type="match status" value="1"/>
</dbReference>
<dbReference type="Gene3D" id="3.30.565.10">
    <property type="entry name" value="Histidine kinase-like ATPase, C-terminal domain"/>
    <property type="match status" value="1"/>
</dbReference>
<dbReference type="Pfam" id="PF00512">
    <property type="entry name" value="HisKA"/>
    <property type="match status" value="1"/>
</dbReference>
<dbReference type="EMBL" id="JBHLYR010000058">
    <property type="protein sequence ID" value="MFB9993916.1"/>
    <property type="molecule type" value="Genomic_DNA"/>
</dbReference>
<evidence type="ECO:0000259" key="5">
    <source>
        <dbReference type="PROSITE" id="PS50109"/>
    </source>
</evidence>
<evidence type="ECO:0000256" key="3">
    <source>
        <dbReference type="ARBA" id="ARBA00022679"/>
    </source>
</evidence>
<dbReference type="SUPFAM" id="SSF55874">
    <property type="entry name" value="ATPase domain of HSP90 chaperone/DNA topoisomerase II/histidine kinase"/>
    <property type="match status" value="1"/>
</dbReference>
<dbReference type="Proteomes" id="UP001589733">
    <property type="component" value="Unassembled WGS sequence"/>
</dbReference>
<dbReference type="InterPro" id="IPR005467">
    <property type="entry name" value="His_kinase_dom"/>
</dbReference>
<dbReference type="GO" id="GO:0016301">
    <property type="term" value="F:kinase activity"/>
    <property type="evidence" value="ECO:0007669"/>
    <property type="project" value="UniProtKB-KW"/>
</dbReference>
<dbReference type="SUPFAM" id="SSF47384">
    <property type="entry name" value="Homodimeric domain of signal transducing histidine kinase"/>
    <property type="match status" value="1"/>
</dbReference>
<name>A0ABV6B2D0_9DEIO</name>
<dbReference type="InterPro" id="IPR036890">
    <property type="entry name" value="HATPase_C_sf"/>
</dbReference>
<sequence>MGELGNAALQATIDQGLPYDTAHNLVRPWITRSAYYQDDYDKSTDQVPVEQVAHVHTTATLPLLIRGEPRGIFAAAMFDKHCWTATDKAVLDTVVRSLGLALEGAQGLAQLAEERHKLEAVNGELEAFSYSVSHDLRTPVRHILGFNTLLRKALSGHLDEQASRYLRVIEEAATRMNTLIDAMLDLSQTSRLPLQVGVVDLGNLVQHIVTELEADTLNRQVEWQLAPLPLLMGDPNTLRQVMINLLSNALKYTRTREVTQIRVWAEERAEE</sequence>
<feature type="domain" description="Histidine kinase" evidence="5">
    <location>
        <begin position="131"/>
        <end position="271"/>
    </location>
</feature>
<accession>A0ABV6B2D0</accession>
<dbReference type="Gene3D" id="1.10.287.130">
    <property type="match status" value="1"/>
</dbReference>
<dbReference type="EC" id="2.7.13.3" evidence="2"/>
<keyword evidence="4 6" id="KW-0418">Kinase</keyword>
<comment type="catalytic activity">
    <reaction evidence="1">
        <text>ATP + protein L-histidine = ADP + protein N-phospho-L-histidine.</text>
        <dbReference type="EC" id="2.7.13.3"/>
    </reaction>
</comment>
<gene>
    <name evidence="6" type="ORF">ACFFLM_18335</name>
</gene>
<evidence type="ECO:0000256" key="1">
    <source>
        <dbReference type="ARBA" id="ARBA00000085"/>
    </source>
</evidence>
<proteinExistence type="predicted"/>
<dbReference type="PROSITE" id="PS50109">
    <property type="entry name" value="HIS_KIN"/>
    <property type="match status" value="1"/>
</dbReference>
<dbReference type="SUPFAM" id="SSF55781">
    <property type="entry name" value="GAF domain-like"/>
    <property type="match status" value="1"/>
</dbReference>
<reference evidence="6 7" key="1">
    <citation type="submission" date="2024-09" db="EMBL/GenBank/DDBJ databases">
        <authorList>
            <person name="Sun Q."/>
            <person name="Mori K."/>
        </authorList>
    </citation>
    <scope>NUCLEOTIDE SEQUENCE [LARGE SCALE GENOMIC DNA]</scope>
    <source>
        <strain evidence="6 7">JCM 13503</strain>
    </source>
</reference>